<dbReference type="Gene3D" id="3.40.50.2000">
    <property type="entry name" value="Glycogen Phosphorylase B"/>
    <property type="match status" value="2"/>
</dbReference>
<organism evidence="4 5">
    <name type="scientific">Cereibacter changlensis JA139</name>
    <dbReference type="NCBI Taxonomy" id="1188249"/>
    <lineage>
        <taxon>Bacteria</taxon>
        <taxon>Pseudomonadati</taxon>
        <taxon>Pseudomonadota</taxon>
        <taxon>Alphaproteobacteria</taxon>
        <taxon>Rhodobacterales</taxon>
        <taxon>Paracoccaceae</taxon>
        <taxon>Cereibacter</taxon>
    </lineage>
</organism>
<gene>
    <name evidence="4" type="ORF">C5F48_14955</name>
</gene>
<evidence type="ECO:0000313" key="4">
    <source>
        <dbReference type="EMBL" id="PTE20927.1"/>
    </source>
</evidence>
<dbReference type="SUPFAM" id="SSF53756">
    <property type="entry name" value="UDP-Glycosyltransferase/glycogen phosphorylase"/>
    <property type="match status" value="1"/>
</dbReference>
<dbReference type="GO" id="GO:0016757">
    <property type="term" value="F:glycosyltransferase activity"/>
    <property type="evidence" value="ECO:0007669"/>
    <property type="project" value="UniProtKB-KW"/>
</dbReference>
<reference evidence="4 5" key="1">
    <citation type="submission" date="2018-03" db="EMBL/GenBank/DDBJ databases">
        <title>Cereibacter changlensis.</title>
        <authorList>
            <person name="Meyer T.E."/>
            <person name="Miller S."/>
            <person name="Lodha T."/>
            <person name="Gandham S."/>
            <person name="Chintalapati S."/>
            <person name="Chintalapati V.R."/>
        </authorList>
    </citation>
    <scope>NUCLEOTIDE SEQUENCE [LARGE SCALE GENOMIC DNA]</scope>
    <source>
        <strain evidence="4 5">JA139</strain>
    </source>
</reference>
<dbReference type="Proteomes" id="UP000241010">
    <property type="component" value="Unassembled WGS sequence"/>
</dbReference>
<evidence type="ECO:0000256" key="1">
    <source>
        <dbReference type="ARBA" id="ARBA00022676"/>
    </source>
</evidence>
<sequence length="346" mass="36003">MKAVFAIPGDIETRTGGFIYERALLMALREAGHDVEHLQLPAGFPDPTAAEMAEAVAALAALPADAPLILDGLVYGAIATEGLAQVRAPIVAMIHHPLALETGLPPQRAALLHRREADNLALAAEVVVPSPHTAAILRERYAVPAEKISIALPGFGAPDPLRTPDQPPLILAVGILVPRKGHDMLLDALARLGDLDWQAWIVGARYDPATAEALEAQSVALGLASRVRFTGSLGEAALRDGFRRASVFALATRYEGYGMVFSEALLHGLPIVTCASGAVPDTVPPEAGILVPTDDTEAFAAALRSLLTDDARRSAMAKAATAAGQALPSWADTAAAMAGALSRSLG</sequence>
<dbReference type="EMBL" id="PZKG01000075">
    <property type="protein sequence ID" value="PTE20927.1"/>
    <property type="molecule type" value="Genomic_DNA"/>
</dbReference>
<keyword evidence="5" id="KW-1185">Reference proteome</keyword>
<protein>
    <submittedName>
        <fullName evidence="4">Glycosyl transferase family 1</fullName>
    </submittedName>
</protein>
<dbReference type="AlphaFoldDB" id="A0A2T4JSY5"/>
<dbReference type="PANTHER" id="PTHR12526:SF510">
    <property type="entry name" value="D-INOSITOL 3-PHOSPHATE GLYCOSYLTRANSFERASE"/>
    <property type="match status" value="1"/>
</dbReference>
<dbReference type="InterPro" id="IPR001296">
    <property type="entry name" value="Glyco_trans_1"/>
</dbReference>
<evidence type="ECO:0000259" key="3">
    <source>
        <dbReference type="Pfam" id="PF00534"/>
    </source>
</evidence>
<dbReference type="Pfam" id="PF00534">
    <property type="entry name" value="Glycos_transf_1"/>
    <property type="match status" value="1"/>
</dbReference>
<dbReference type="CDD" id="cd03801">
    <property type="entry name" value="GT4_PimA-like"/>
    <property type="match status" value="1"/>
</dbReference>
<evidence type="ECO:0000256" key="2">
    <source>
        <dbReference type="ARBA" id="ARBA00022679"/>
    </source>
</evidence>
<accession>A0A2T4JSY5</accession>
<keyword evidence="1" id="KW-0328">Glycosyltransferase</keyword>
<keyword evidence="2 4" id="KW-0808">Transferase</keyword>
<comment type="caution">
    <text evidence="4">The sequence shown here is derived from an EMBL/GenBank/DDBJ whole genome shotgun (WGS) entry which is preliminary data.</text>
</comment>
<proteinExistence type="predicted"/>
<name>A0A2T4JSY5_9RHOB</name>
<dbReference type="RefSeq" id="WP_107664697.1">
    <property type="nucleotide sequence ID" value="NZ_PZKG01000075.1"/>
</dbReference>
<dbReference type="OrthoDB" id="9790710at2"/>
<feature type="domain" description="Glycosyl transferase family 1" evidence="3">
    <location>
        <begin position="161"/>
        <end position="321"/>
    </location>
</feature>
<dbReference type="PANTHER" id="PTHR12526">
    <property type="entry name" value="GLYCOSYLTRANSFERASE"/>
    <property type="match status" value="1"/>
</dbReference>
<evidence type="ECO:0000313" key="5">
    <source>
        <dbReference type="Proteomes" id="UP000241010"/>
    </source>
</evidence>